<dbReference type="Proteomes" id="UP000004095">
    <property type="component" value="Unassembled WGS sequence"/>
</dbReference>
<gene>
    <name evidence="2" type="ORF">M23134_01461</name>
</gene>
<feature type="region of interest" description="Disordered" evidence="1">
    <location>
        <begin position="154"/>
        <end position="242"/>
    </location>
</feature>
<accession>A1ZJV2</accession>
<dbReference type="AlphaFoldDB" id="A1ZJV2"/>
<dbReference type="eggNOG" id="COG0457">
    <property type="taxonomic scope" value="Bacteria"/>
</dbReference>
<feature type="region of interest" description="Disordered" evidence="1">
    <location>
        <begin position="262"/>
        <end position="283"/>
    </location>
</feature>
<dbReference type="InterPro" id="IPR019734">
    <property type="entry name" value="TPR_rpt"/>
</dbReference>
<evidence type="ECO:0000256" key="1">
    <source>
        <dbReference type="SAM" id="MobiDB-lite"/>
    </source>
</evidence>
<keyword evidence="3" id="KW-1185">Reference proteome</keyword>
<evidence type="ECO:0000313" key="2">
    <source>
        <dbReference type="EMBL" id="EAY29405.1"/>
    </source>
</evidence>
<evidence type="ECO:0000313" key="3">
    <source>
        <dbReference type="Proteomes" id="UP000004095"/>
    </source>
</evidence>
<dbReference type="EMBL" id="AAWS01000011">
    <property type="protein sequence ID" value="EAY29405.1"/>
    <property type="molecule type" value="Genomic_DNA"/>
</dbReference>
<dbReference type="InterPro" id="IPR011990">
    <property type="entry name" value="TPR-like_helical_dom_sf"/>
</dbReference>
<protein>
    <submittedName>
        <fullName evidence="2">Tetratricopeptide repeat domain protein</fullName>
    </submittedName>
</protein>
<feature type="compositionally biased region" description="Basic residues" evidence="1">
    <location>
        <begin position="264"/>
        <end position="273"/>
    </location>
</feature>
<dbReference type="SUPFAM" id="SSF48452">
    <property type="entry name" value="TPR-like"/>
    <property type="match status" value="1"/>
</dbReference>
<feature type="compositionally biased region" description="Basic and acidic residues" evidence="1">
    <location>
        <begin position="274"/>
        <end position="283"/>
    </location>
</feature>
<organism evidence="2 3">
    <name type="scientific">Microscilla marina ATCC 23134</name>
    <dbReference type="NCBI Taxonomy" id="313606"/>
    <lineage>
        <taxon>Bacteria</taxon>
        <taxon>Pseudomonadati</taxon>
        <taxon>Bacteroidota</taxon>
        <taxon>Cytophagia</taxon>
        <taxon>Cytophagales</taxon>
        <taxon>Microscillaceae</taxon>
        <taxon>Microscilla</taxon>
    </lineage>
</organism>
<dbReference type="Gene3D" id="1.25.40.10">
    <property type="entry name" value="Tetratricopeptide repeat domain"/>
    <property type="match status" value="1"/>
</dbReference>
<feature type="compositionally biased region" description="Basic residues" evidence="1">
    <location>
        <begin position="160"/>
        <end position="172"/>
    </location>
</feature>
<dbReference type="RefSeq" id="WP_002696444.1">
    <property type="nucleotide sequence ID" value="NZ_AAWS01000011.1"/>
</dbReference>
<name>A1ZJV2_MICM2</name>
<proteinExistence type="predicted"/>
<reference evidence="2 3" key="1">
    <citation type="submission" date="2007-01" db="EMBL/GenBank/DDBJ databases">
        <authorList>
            <person name="Haygood M."/>
            <person name="Podell S."/>
            <person name="Anderson C."/>
            <person name="Hopkinson B."/>
            <person name="Roe K."/>
            <person name="Barbeau K."/>
            <person name="Gaasterland T."/>
            <person name="Ferriera S."/>
            <person name="Johnson J."/>
            <person name="Kravitz S."/>
            <person name="Beeson K."/>
            <person name="Sutton G."/>
            <person name="Rogers Y.-H."/>
            <person name="Friedman R."/>
            <person name="Frazier M."/>
            <person name="Venter J.C."/>
        </authorList>
    </citation>
    <scope>NUCLEOTIDE SEQUENCE [LARGE SCALE GENOMIC DNA]</scope>
    <source>
        <strain evidence="2 3">ATCC 23134</strain>
    </source>
</reference>
<dbReference type="SMART" id="SM00028">
    <property type="entry name" value="TPR"/>
    <property type="match status" value="2"/>
</dbReference>
<dbReference type="OrthoDB" id="597471at2"/>
<feature type="compositionally biased region" description="Basic and acidic residues" evidence="1">
    <location>
        <begin position="201"/>
        <end position="220"/>
    </location>
</feature>
<comment type="caution">
    <text evidence="2">The sequence shown here is derived from an EMBL/GenBank/DDBJ whole genome shotgun (WGS) entry which is preliminary data.</text>
</comment>
<sequence length="283" mass="33309">MIKYLTILSLFLVINPLTYVSEVNDTQWKAQKAFEDKNYLVAIHRYEHLVEQLQINDPNVYINLAHAYYKTKKWLNARKYYVLASKNENPTLSSLAYHQLGMISEENYNQDSSIEDLRTALKLFKKAIKKNPKNLEARYNYELLRKKLEALRKFAEKNSSKKKRKSQSRKTKSNGNGEKQKTVSEEGEGDSEEKRAKKKESKNGKDRLEKQDPEGKEDGSKTGNKKKDKNKLREDKLKAVNINQEKIKTIFEALKNQEIQYLQQKRRRNKKAKKGYEKSKPDW</sequence>